<organism evidence="1 2">
    <name type="scientific">Australozyma saopauloensis</name>
    <dbReference type="NCBI Taxonomy" id="291208"/>
    <lineage>
        <taxon>Eukaryota</taxon>
        <taxon>Fungi</taxon>
        <taxon>Dikarya</taxon>
        <taxon>Ascomycota</taxon>
        <taxon>Saccharomycotina</taxon>
        <taxon>Pichiomycetes</taxon>
        <taxon>Metschnikowiaceae</taxon>
        <taxon>Australozyma</taxon>
    </lineage>
</organism>
<gene>
    <name evidence="1" type="ORF">PUMCH_002035</name>
</gene>
<reference evidence="1 2" key="1">
    <citation type="submission" date="2023-10" db="EMBL/GenBank/DDBJ databases">
        <title>Draft Genome Sequence of Candida saopaulonensis from a very Premature Infant with Sepsis.</title>
        <authorList>
            <person name="Ning Y."/>
            <person name="Dai R."/>
            <person name="Xiao M."/>
            <person name="Xu Y."/>
            <person name="Yan Q."/>
            <person name="Zhang L."/>
        </authorList>
    </citation>
    <scope>NUCLEOTIDE SEQUENCE [LARGE SCALE GENOMIC DNA]</scope>
    <source>
        <strain evidence="1 2">19XY460</strain>
    </source>
</reference>
<dbReference type="KEGG" id="asau:88173100"/>
<keyword evidence="2" id="KW-1185">Reference proteome</keyword>
<dbReference type="AlphaFoldDB" id="A0AAX4H824"/>
<name>A0AAX4H824_9ASCO</name>
<evidence type="ECO:0000313" key="2">
    <source>
        <dbReference type="Proteomes" id="UP001338582"/>
    </source>
</evidence>
<sequence length="472" mass="53196">MIDAAYMDEESGDRWHTSDFSKALRFYQSAFEWYSKAIEHSNEVSQMERIECHYNALRLLLLVYNQYTGSDCLDLSQLASVPEVLQAGSNCVLQEIDAIVAAHENAISISGNDASNDLLYNSAMVYLDVIENLENDPQATALAASKASTLFKQVFSNQVQEFQDSLNMTSQQIESPDNESVKTSAIRVTEIIETAISYLKLFRIYTDDDLDNLDLSVVEDLTSSLNEADNALTKILSAAHLSDDNNEIREHLDEYILAAEYFKNSGKDIELAIKSWESPTLPDSAERYMLAADSIQSILERQKLNTSSGGVSQPDLYWTALCKMNQYLKNAQELLQSLSQKKKSARIDQTIGLGNIILQMCSVYIARADIDLQRSLLNYPEAQKHKDLLGRNAVAFLKNALTLSKQTGGIRETALEKLQREKRRQEAQIRLFIIEGKSQTEISSSLNSILAQQEYEICSDCWYYKMIQQGQA</sequence>
<dbReference type="Proteomes" id="UP001338582">
    <property type="component" value="Chromosome 2"/>
</dbReference>
<dbReference type="GeneID" id="88173100"/>
<accession>A0AAX4H824</accession>
<dbReference type="EMBL" id="CP138895">
    <property type="protein sequence ID" value="WPK24746.1"/>
    <property type="molecule type" value="Genomic_DNA"/>
</dbReference>
<dbReference type="RefSeq" id="XP_062877129.1">
    <property type="nucleotide sequence ID" value="XM_063021059.1"/>
</dbReference>
<protein>
    <submittedName>
        <fullName evidence="1">Uncharacterized protein</fullName>
    </submittedName>
</protein>
<evidence type="ECO:0000313" key="1">
    <source>
        <dbReference type="EMBL" id="WPK24746.1"/>
    </source>
</evidence>
<proteinExistence type="predicted"/>